<dbReference type="Gene3D" id="1.10.287.130">
    <property type="match status" value="1"/>
</dbReference>
<evidence type="ECO:0000259" key="11">
    <source>
        <dbReference type="PROSITE" id="PS50109"/>
    </source>
</evidence>
<dbReference type="InterPro" id="IPR018060">
    <property type="entry name" value="HTH_AraC"/>
</dbReference>
<keyword evidence="3 7" id="KW-0597">Phosphoprotein</keyword>
<keyword evidence="4" id="KW-0805">Transcription regulation</keyword>
<organism evidence="13 14">
    <name type="scientific">Olivibacter ginsenosidimutans</name>
    <dbReference type="NCBI Taxonomy" id="1176537"/>
    <lineage>
        <taxon>Bacteria</taxon>
        <taxon>Pseudomonadati</taxon>
        <taxon>Bacteroidota</taxon>
        <taxon>Sphingobacteriia</taxon>
        <taxon>Sphingobacteriales</taxon>
        <taxon>Sphingobacteriaceae</taxon>
        <taxon>Olivibacter</taxon>
    </lineage>
</organism>
<dbReference type="Pfam" id="PF12833">
    <property type="entry name" value="HTH_18"/>
    <property type="match status" value="1"/>
</dbReference>
<proteinExistence type="predicted"/>
<dbReference type="InterPro" id="IPR018062">
    <property type="entry name" value="HTH_AraC-typ_CS"/>
</dbReference>
<feature type="modified residue" description="4-aspartylphosphate" evidence="7">
    <location>
        <position position="674"/>
    </location>
</feature>
<feature type="domain" description="Response regulatory" evidence="12">
    <location>
        <begin position="626"/>
        <end position="741"/>
    </location>
</feature>
<dbReference type="SUPFAM" id="SSF46689">
    <property type="entry name" value="Homeodomain-like"/>
    <property type="match status" value="1"/>
</dbReference>
<dbReference type="InterPro" id="IPR025997">
    <property type="entry name" value="SBP_2_dom"/>
</dbReference>
<evidence type="ECO:0000256" key="8">
    <source>
        <dbReference type="SAM" id="Coils"/>
    </source>
</evidence>
<dbReference type="Pfam" id="PF13407">
    <property type="entry name" value="Peripla_BP_4"/>
    <property type="match status" value="1"/>
</dbReference>
<comment type="caution">
    <text evidence="13">The sequence shown here is derived from an EMBL/GenBank/DDBJ whole genome shotgun (WGS) entry which is preliminary data.</text>
</comment>
<dbReference type="InterPro" id="IPR003594">
    <property type="entry name" value="HATPase_dom"/>
</dbReference>
<evidence type="ECO:0000259" key="12">
    <source>
        <dbReference type="PROSITE" id="PS50110"/>
    </source>
</evidence>
<feature type="domain" description="HTH araC/xylS-type" evidence="10">
    <location>
        <begin position="774"/>
        <end position="872"/>
    </location>
</feature>
<feature type="coiled-coil region" evidence="8">
    <location>
        <begin position="325"/>
        <end position="355"/>
    </location>
</feature>
<dbReference type="EMBL" id="BAABIQ010000044">
    <property type="protein sequence ID" value="GAA4807191.1"/>
    <property type="molecule type" value="Genomic_DNA"/>
</dbReference>
<reference evidence="14" key="1">
    <citation type="journal article" date="2019" name="Int. J. Syst. Evol. Microbiol.">
        <title>The Global Catalogue of Microorganisms (GCM) 10K type strain sequencing project: providing services to taxonomists for standard genome sequencing and annotation.</title>
        <authorList>
            <consortium name="The Broad Institute Genomics Platform"/>
            <consortium name="The Broad Institute Genome Sequencing Center for Infectious Disease"/>
            <person name="Wu L."/>
            <person name="Ma J."/>
        </authorList>
    </citation>
    <scope>NUCLEOTIDE SEQUENCE [LARGE SCALE GENOMIC DNA]</scope>
    <source>
        <strain evidence="14">JCM 18200</strain>
    </source>
</reference>
<dbReference type="InterPro" id="IPR036890">
    <property type="entry name" value="HATPase_C_sf"/>
</dbReference>
<evidence type="ECO:0000256" key="2">
    <source>
        <dbReference type="ARBA" id="ARBA00012438"/>
    </source>
</evidence>
<dbReference type="PRINTS" id="PR00344">
    <property type="entry name" value="BCTRLSENSOR"/>
</dbReference>
<dbReference type="Pfam" id="PF02518">
    <property type="entry name" value="HATPase_c"/>
    <property type="match status" value="1"/>
</dbReference>
<evidence type="ECO:0000256" key="7">
    <source>
        <dbReference type="PROSITE-ProRule" id="PRU00169"/>
    </source>
</evidence>
<dbReference type="Gene3D" id="1.10.10.60">
    <property type="entry name" value="Homeodomain-like"/>
    <property type="match status" value="1"/>
</dbReference>
<dbReference type="Pfam" id="PF00512">
    <property type="entry name" value="HisKA"/>
    <property type="match status" value="1"/>
</dbReference>
<dbReference type="InterPro" id="IPR009057">
    <property type="entry name" value="Homeodomain-like_sf"/>
</dbReference>
<evidence type="ECO:0000256" key="1">
    <source>
        <dbReference type="ARBA" id="ARBA00000085"/>
    </source>
</evidence>
<evidence type="ECO:0000313" key="13">
    <source>
        <dbReference type="EMBL" id="GAA4807191.1"/>
    </source>
</evidence>
<keyword evidence="5" id="KW-0238">DNA-binding</keyword>
<evidence type="ECO:0000256" key="6">
    <source>
        <dbReference type="ARBA" id="ARBA00023163"/>
    </source>
</evidence>
<dbReference type="InterPro" id="IPR001789">
    <property type="entry name" value="Sig_transdc_resp-reg_receiver"/>
</dbReference>
<dbReference type="InterPro" id="IPR028082">
    <property type="entry name" value="Peripla_BP_I"/>
</dbReference>
<dbReference type="SUPFAM" id="SSF55874">
    <property type="entry name" value="ATPase domain of HSP90 chaperone/DNA topoisomerase II/histidine kinase"/>
    <property type="match status" value="1"/>
</dbReference>
<dbReference type="SUPFAM" id="SSF52172">
    <property type="entry name" value="CheY-like"/>
    <property type="match status" value="1"/>
</dbReference>
<dbReference type="PROSITE" id="PS50109">
    <property type="entry name" value="HIS_KIN"/>
    <property type="match status" value="1"/>
</dbReference>
<name>A0ABP9C9U5_9SPHI</name>
<dbReference type="PROSITE" id="PS00041">
    <property type="entry name" value="HTH_ARAC_FAMILY_1"/>
    <property type="match status" value="1"/>
</dbReference>
<evidence type="ECO:0000259" key="10">
    <source>
        <dbReference type="PROSITE" id="PS01124"/>
    </source>
</evidence>
<evidence type="ECO:0000256" key="3">
    <source>
        <dbReference type="ARBA" id="ARBA00022553"/>
    </source>
</evidence>
<dbReference type="InterPro" id="IPR005467">
    <property type="entry name" value="His_kinase_dom"/>
</dbReference>
<dbReference type="InterPro" id="IPR011006">
    <property type="entry name" value="CheY-like_superfamily"/>
</dbReference>
<keyword evidence="9" id="KW-1133">Transmembrane helix</keyword>
<dbReference type="CDD" id="cd00075">
    <property type="entry name" value="HATPase"/>
    <property type="match status" value="1"/>
</dbReference>
<evidence type="ECO:0000256" key="5">
    <source>
        <dbReference type="ARBA" id="ARBA00023125"/>
    </source>
</evidence>
<gene>
    <name evidence="13" type="ORF">GCM10023231_40470</name>
</gene>
<dbReference type="EC" id="2.7.13.3" evidence="2"/>
<dbReference type="SMART" id="SM00388">
    <property type="entry name" value="HisKA"/>
    <property type="match status" value="1"/>
</dbReference>
<accession>A0ABP9C9U5</accession>
<dbReference type="CDD" id="cd00082">
    <property type="entry name" value="HisKA"/>
    <property type="match status" value="1"/>
</dbReference>
<evidence type="ECO:0000256" key="9">
    <source>
        <dbReference type="SAM" id="Phobius"/>
    </source>
</evidence>
<dbReference type="InterPro" id="IPR003661">
    <property type="entry name" value="HisK_dim/P_dom"/>
</dbReference>
<dbReference type="Pfam" id="PF00072">
    <property type="entry name" value="Response_reg"/>
    <property type="match status" value="1"/>
</dbReference>
<evidence type="ECO:0000256" key="4">
    <source>
        <dbReference type="ARBA" id="ARBA00023015"/>
    </source>
</evidence>
<dbReference type="Gene3D" id="3.30.565.10">
    <property type="entry name" value="Histidine kinase-like ATPase, C-terminal domain"/>
    <property type="match status" value="1"/>
</dbReference>
<keyword evidence="14" id="KW-1185">Reference proteome</keyword>
<dbReference type="PANTHER" id="PTHR43547">
    <property type="entry name" value="TWO-COMPONENT HISTIDINE KINASE"/>
    <property type="match status" value="1"/>
</dbReference>
<dbReference type="SMART" id="SM00342">
    <property type="entry name" value="HTH_ARAC"/>
    <property type="match status" value="1"/>
</dbReference>
<sequence length="877" mass="98757">MLKEMKRELSFHPEIDFLYADARGDNNRQFAQVQAFLKKKIDLLIISPNEADPLTPIVDQAFQQGIPVIVTDRKTSSGLYNAYVGSDNYNIGYLAGQYLAHHLQGKGKVALITGLPGSSASIEREKGVKEALQHHPNIAIQVQLNGQWLIQVATDEVQQHLRQLQEVDAIFAFNDQMAIGAYQALQQNHAKKPIKIFGVDALPGAGNGLEQIAQGHINASVLYPTGGAEAIRTAVAILHKQPYQRDNLLNTLVIDSANVQLMKMQADKIDSQQQDIDKQQRLLNEQQKIYRNQQSALNILVISLVLAIIFAGIAIYSLKSNWEKNKHLEEQNAEIRKQQQQLIDMSEQVKEVSAAKTNFFTNISHEFKTPLTLILAPVEDLLKEPSLPPAHKEHLLRIKRNGLRLMNLVSELIDIQRLAQEKLKLRAAAQPFQRFINQIVQSFKPLAHQKHILLSVEHHTTISNLWFDADLMEKVLYNLLSNAFKFTPNNGRIQVKTEQNTFGDHVLIRIIDNGKGIHKNHVEHIFDPFYQGAAYSTGGSGLGLALVKEIVELHHGQITVSSKENEGSSFTLRLPVGDAHLTDAEKEMAIEEIADLPKASPDLTTLQTPHDLGMEEWEHLPPKTNTLLVIDDNEEINYFFRDKLSEYYQVYTSTNAEDGIKLAYTKVPDLIISDVVMPGKSGIDLVKLLKKDTRTATIPIILLTALDSEDQRAAGLQAMADAYITKPFSTTHLEAVIQNLIASRKELKQRYSSELSATVDHTNAFSELDRRFLNDLSAIVETHLANPQLNVDDICRQIGISRVQLYRKVKALLHCSVNDYIIHRRLKKSKYLLQQDMTINEVAYQTGFSSPTYFATLFKQKFGLSPSSFKKQLHHKS</sequence>
<dbReference type="SMART" id="SM00387">
    <property type="entry name" value="HATPase_c"/>
    <property type="match status" value="1"/>
</dbReference>
<keyword evidence="6" id="KW-0804">Transcription</keyword>
<keyword evidence="9" id="KW-0472">Membrane</keyword>
<dbReference type="SMART" id="SM00448">
    <property type="entry name" value="REC"/>
    <property type="match status" value="1"/>
</dbReference>
<evidence type="ECO:0000313" key="14">
    <source>
        <dbReference type="Proteomes" id="UP001501411"/>
    </source>
</evidence>
<dbReference type="Proteomes" id="UP001501411">
    <property type="component" value="Unassembled WGS sequence"/>
</dbReference>
<dbReference type="Gene3D" id="3.40.50.2300">
    <property type="match status" value="3"/>
</dbReference>
<dbReference type="CDD" id="cd06308">
    <property type="entry name" value="PBP1_sensor_kinase-like"/>
    <property type="match status" value="1"/>
</dbReference>
<protein>
    <recommendedName>
        <fullName evidence="2">histidine kinase</fullName>
        <ecNumber evidence="2">2.7.13.3</ecNumber>
    </recommendedName>
</protein>
<dbReference type="PROSITE" id="PS01124">
    <property type="entry name" value="HTH_ARAC_FAMILY_2"/>
    <property type="match status" value="1"/>
</dbReference>
<feature type="transmembrane region" description="Helical" evidence="9">
    <location>
        <begin position="296"/>
        <end position="318"/>
    </location>
</feature>
<feature type="domain" description="Histidine kinase" evidence="11">
    <location>
        <begin position="362"/>
        <end position="578"/>
    </location>
</feature>
<dbReference type="SUPFAM" id="SSF53822">
    <property type="entry name" value="Periplasmic binding protein-like I"/>
    <property type="match status" value="1"/>
</dbReference>
<dbReference type="SUPFAM" id="SSF47384">
    <property type="entry name" value="Homodimeric domain of signal transducing histidine kinase"/>
    <property type="match status" value="1"/>
</dbReference>
<dbReference type="PANTHER" id="PTHR43547:SF2">
    <property type="entry name" value="HYBRID SIGNAL TRANSDUCTION HISTIDINE KINASE C"/>
    <property type="match status" value="1"/>
</dbReference>
<comment type="catalytic activity">
    <reaction evidence="1">
        <text>ATP + protein L-histidine = ADP + protein N-phospho-L-histidine.</text>
        <dbReference type="EC" id="2.7.13.3"/>
    </reaction>
</comment>
<dbReference type="InterPro" id="IPR004358">
    <property type="entry name" value="Sig_transdc_His_kin-like_C"/>
</dbReference>
<keyword evidence="9" id="KW-0812">Transmembrane</keyword>
<keyword evidence="8" id="KW-0175">Coiled coil</keyword>
<dbReference type="InterPro" id="IPR036097">
    <property type="entry name" value="HisK_dim/P_sf"/>
</dbReference>
<dbReference type="PROSITE" id="PS50110">
    <property type="entry name" value="RESPONSE_REGULATORY"/>
    <property type="match status" value="1"/>
</dbReference>